<dbReference type="EMBL" id="KN846963">
    <property type="protein sequence ID" value="KIW62618.1"/>
    <property type="molecule type" value="Genomic_DNA"/>
</dbReference>
<dbReference type="AlphaFoldDB" id="A0A0D2F3Z3"/>
<evidence type="ECO:0000313" key="1">
    <source>
        <dbReference type="EMBL" id="KIW62618.1"/>
    </source>
</evidence>
<organism evidence="1 2">
    <name type="scientific">Phialophora macrospora</name>
    <dbReference type="NCBI Taxonomy" id="1851006"/>
    <lineage>
        <taxon>Eukaryota</taxon>
        <taxon>Fungi</taxon>
        <taxon>Dikarya</taxon>
        <taxon>Ascomycota</taxon>
        <taxon>Pezizomycotina</taxon>
        <taxon>Eurotiomycetes</taxon>
        <taxon>Chaetothyriomycetidae</taxon>
        <taxon>Chaetothyriales</taxon>
        <taxon>Herpotrichiellaceae</taxon>
        <taxon>Phialophora</taxon>
    </lineage>
</organism>
<reference evidence="1 2" key="1">
    <citation type="submission" date="2015-01" db="EMBL/GenBank/DDBJ databases">
        <title>The Genome Sequence of Capronia semiimmersa CBS27337.</title>
        <authorList>
            <consortium name="The Broad Institute Genomics Platform"/>
            <person name="Cuomo C."/>
            <person name="de Hoog S."/>
            <person name="Gorbushina A."/>
            <person name="Stielow B."/>
            <person name="Teixiera M."/>
            <person name="Abouelleil A."/>
            <person name="Chapman S.B."/>
            <person name="Priest M."/>
            <person name="Young S.K."/>
            <person name="Wortman J."/>
            <person name="Nusbaum C."/>
            <person name="Birren B."/>
        </authorList>
    </citation>
    <scope>NUCLEOTIDE SEQUENCE [LARGE SCALE GENOMIC DNA]</scope>
    <source>
        <strain evidence="1 2">CBS 27337</strain>
    </source>
</reference>
<sequence length="234" mass="26448">MSSCPIATGALRRTRTISPPNTCSSIGNLYRGKYTHRRGTYVWPFIFRVPTCIDTRLSDHQRGSGYPVNQSLPSSMSYFGSFHCGVEYVLEARLIRPREEQNIVFSSDLYVSRSIIVRQLSGKPILELGDGRPDRVYNHDCRIRSFAGSLRNRAAALTRPTPQRAVYVAYQEVRLSLLVPKRFQCMSEDPIPLLVSVFRQFQGPSESDEPEDIDPAVSSVRVRCFAVWIVVNTG</sequence>
<proteinExistence type="predicted"/>
<accession>A0A0D2F3Z3</accession>
<evidence type="ECO:0008006" key="3">
    <source>
        <dbReference type="Google" id="ProtNLM"/>
    </source>
</evidence>
<evidence type="ECO:0000313" key="2">
    <source>
        <dbReference type="Proteomes" id="UP000054266"/>
    </source>
</evidence>
<dbReference type="HOGENOM" id="CLU_1184888_0_0_1"/>
<keyword evidence="2" id="KW-1185">Reference proteome</keyword>
<dbReference type="Proteomes" id="UP000054266">
    <property type="component" value="Unassembled WGS sequence"/>
</dbReference>
<gene>
    <name evidence="1" type="ORF">PV04_10776</name>
</gene>
<name>A0A0D2F3Z3_9EURO</name>
<protein>
    <recommendedName>
        <fullName evidence="3">Arrestin-like N-terminal domain-containing protein</fullName>
    </recommendedName>
</protein>